<evidence type="ECO:0000256" key="7">
    <source>
        <dbReference type="SAM" id="MobiDB-lite"/>
    </source>
</evidence>
<evidence type="ECO:0000256" key="5">
    <source>
        <dbReference type="ARBA" id="ARBA00022989"/>
    </source>
</evidence>
<keyword evidence="5" id="KW-1133">Transmembrane helix</keyword>
<sequence length="95" mass="10060">MIGLAQLMVVLDATIVNIALPTAQHELGFSSDARQWVVTAYALAFGSRLLGVFARIERRVAHPLLPMRVLSSGRRSSSASGARASSCSARSSADC</sequence>
<accession>A0ABQ3JEH7</accession>
<comment type="caution">
    <text evidence="8">The sequence shown here is derived from an EMBL/GenBank/DDBJ whole genome shotgun (WGS) entry which is preliminary data.</text>
</comment>
<keyword evidence="9" id="KW-1185">Reference proteome</keyword>
<comment type="subcellular location">
    <subcellularLocation>
        <location evidence="1">Cell membrane</location>
        <topology evidence="1">Multi-pass membrane protein</topology>
    </subcellularLocation>
</comment>
<evidence type="ECO:0000256" key="2">
    <source>
        <dbReference type="ARBA" id="ARBA00022448"/>
    </source>
</evidence>
<reference evidence="9" key="1">
    <citation type="journal article" date="2019" name="Int. J. Syst. Evol. Microbiol.">
        <title>The Global Catalogue of Microorganisms (GCM) 10K type strain sequencing project: providing services to taxonomists for standard genome sequencing and annotation.</title>
        <authorList>
            <consortium name="The Broad Institute Genomics Platform"/>
            <consortium name="The Broad Institute Genome Sequencing Center for Infectious Disease"/>
            <person name="Wu L."/>
            <person name="Ma J."/>
        </authorList>
    </citation>
    <scope>NUCLEOTIDE SEQUENCE [LARGE SCALE GENOMIC DNA]</scope>
    <source>
        <strain evidence="9">CGMCC 4.7677</strain>
    </source>
</reference>
<keyword evidence="3" id="KW-1003">Cell membrane</keyword>
<dbReference type="SUPFAM" id="SSF103473">
    <property type="entry name" value="MFS general substrate transporter"/>
    <property type="match status" value="1"/>
</dbReference>
<keyword evidence="6" id="KW-0472">Membrane</keyword>
<evidence type="ECO:0000313" key="8">
    <source>
        <dbReference type="EMBL" id="GHF23405.1"/>
    </source>
</evidence>
<evidence type="ECO:0008006" key="10">
    <source>
        <dbReference type="Google" id="ProtNLM"/>
    </source>
</evidence>
<keyword evidence="2" id="KW-0813">Transport</keyword>
<dbReference type="Proteomes" id="UP000605897">
    <property type="component" value="Unassembled WGS sequence"/>
</dbReference>
<proteinExistence type="predicted"/>
<dbReference type="PANTHER" id="PTHR42718:SF46">
    <property type="entry name" value="BLR6921 PROTEIN"/>
    <property type="match status" value="1"/>
</dbReference>
<evidence type="ECO:0000256" key="1">
    <source>
        <dbReference type="ARBA" id="ARBA00004651"/>
    </source>
</evidence>
<evidence type="ECO:0000256" key="6">
    <source>
        <dbReference type="ARBA" id="ARBA00023136"/>
    </source>
</evidence>
<dbReference type="InterPro" id="IPR036259">
    <property type="entry name" value="MFS_trans_sf"/>
</dbReference>
<evidence type="ECO:0000256" key="3">
    <source>
        <dbReference type="ARBA" id="ARBA00022475"/>
    </source>
</evidence>
<dbReference type="EMBL" id="BNAU01000010">
    <property type="protein sequence ID" value="GHF23405.1"/>
    <property type="molecule type" value="Genomic_DNA"/>
</dbReference>
<evidence type="ECO:0000313" key="9">
    <source>
        <dbReference type="Proteomes" id="UP000605897"/>
    </source>
</evidence>
<keyword evidence="4" id="KW-0812">Transmembrane</keyword>
<name>A0ABQ3JEH7_9PSEU</name>
<gene>
    <name evidence="8" type="ORF">GCM10017786_66990</name>
</gene>
<dbReference type="Gene3D" id="1.20.1720.10">
    <property type="entry name" value="Multidrug resistance protein D"/>
    <property type="match status" value="1"/>
</dbReference>
<evidence type="ECO:0000256" key="4">
    <source>
        <dbReference type="ARBA" id="ARBA00022692"/>
    </source>
</evidence>
<organism evidence="8 9">
    <name type="scientific">Amycolatopsis deserti</name>
    <dbReference type="NCBI Taxonomy" id="185696"/>
    <lineage>
        <taxon>Bacteria</taxon>
        <taxon>Bacillati</taxon>
        <taxon>Actinomycetota</taxon>
        <taxon>Actinomycetes</taxon>
        <taxon>Pseudonocardiales</taxon>
        <taxon>Pseudonocardiaceae</taxon>
        <taxon>Amycolatopsis</taxon>
    </lineage>
</organism>
<feature type="region of interest" description="Disordered" evidence="7">
    <location>
        <begin position="71"/>
        <end position="95"/>
    </location>
</feature>
<dbReference type="PANTHER" id="PTHR42718">
    <property type="entry name" value="MAJOR FACILITATOR SUPERFAMILY MULTIDRUG TRANSPORTER MFSC"/>
    <property type="match status" value="1"/>
</dbReference>
<protein>
    <recommendedName>
        <fullName evidence="10">MFS transporter</fullName>
    </recommendedName>
</protein>